<keyword evidence="2 8" id="KW-0245">EGF-like domain</keyword>
<dbReference type="SUPFAM" id="SSF55486">
    <property type="entry name" value="Metalloproteases ('zincins'), catalytic domain"/>
    <property type="match status" value="1"/>
</dbReference>
<evidence type="ECO:0000256" key="12">
    <source>
        <dbReference type="SAM" id="SignalP"/>
    </source>
</evidence>
<name>A0A6P7YCK1_9AMPH</name>
<dbReference type="PROSITE" id="PS01186">
    <property type="entry name" value="EGF_2"/>
    <property type="match status" value="1"/>
</dbReference>
<dbReference type="InterPro" id="IPR001590">
    <property type="entry name" value="Peptidase_M12B"/>
</dbReference>
<evidence type="ECO:0000256" key="5">
    <source>
        <dbReference type="ARBA" id="ARBA00023136"/>
    </source>
</evidence>
<dbReference type="RefSeq" id="XP_030060554.1">
    <property type="nucleotide sequence ID" value="XM_030204694.1"/>
</dbReference>
<feature type="disulfide bond" evidence="8">
    <location>
        <begin position="662"/>
        <end position="671"/>
    </location>
</feature>
<evidence type="ECO:0000259" key="14">
    <source>
        <dbReference type="PROSITE" id="PS50214"/>
    </source>
</evidence>
<dbReference type="SMART" id="SM00608">
    <property type="entry name" value="ACR"/>
    <property type="match status" value="1"/>
</dbReference>
<feature type="disulfide bond" evidence="7">
    <location>
        <begin position="475"/>
        <end position="495"/>
    </location>
</feature>
<dbReference type="Proteomes" id="UP000515156">
    <property type="component" value="Chromosome 5"/>
</dbReference>
<dbReference type="PROSITE" id="PS50214">
    <property type="entry name" value="DISINTEGRIN_2"/>
    <property type="match status" value="1"/>
</dbReference>
<dbReference type="Gene3D" id="4.10.70.10">
    <property type="entry name" value="Disintegrin domain"/>
    <property type="match status" value="1"/>
</dbReference>
<keyword evidence="9" id="KW-0479">Metal-binding</keyword>
<dbReference type="Pfam" id="PF07974">
    <property type="entry name" value="EGF_2"/>
    <property type="match status" value="1"/>
</dbReference>
<dbReference type="InterPro" id="IPR006586">
    <property type="entry name" value="ADAM_Cys-rich"/>
</dbReference>
<gene>
    <name evidence="17" type="primary">LOC115471025</name>
</gene>
<dbReference type="FunFam" id="3.40.390.10:FF:000002">
    <property type="entry name" value="Disintegrin and metalloproteinase domain-containing protein 22"/>
    <property type="match status" value="1"/>
</dbReference>
<evidence type="ECO:0000313" key="17">
    <source>
        <dbReference type="RefSeq" id="XP_030060554.1"/>
    </source>
</evidence>
<feature type="compositionally biased region" description="Polar residues" evidence="10">
    <location>
        <begin position="769"/>
        <end position="780"/>
    </location>
</feature>
<dbReference type="PROSITE" id="PS50215">
    <property type="entry name" value="ADAM_MEPRO"/>
    <property type="match status" value="1"/>
</dbReference>
<evidence type="ECO:0000256" key="7">
    <source>
        <dbReference type="PROSITE-ProRule" id="PRU00068"/>
    </source>
</evidence>
<dbReference type="InParanoid" id="A0A6P7YCK1"/>
<feature type="transmembrane region" description="Helical" evidence="11">
    <location>
        <begin position="694"/>
        <end position="714"/>
    </location>
</feature>
<dbReference type="GeneID" id="115471025"/>
<dbReference type="InterPro" id="IPR002870">
    <property type="entry name" value="Peptidase_M12B_N"/>
</dbReference>
<feature type="chain" id="PRO_5027907247" evidence="12">
    <location>
        <begin position="20"/>
        <end position="808"/>
    </location>
</feature>
<feature type="domain" description="EGF-like" evidence="13">
    <location>
        <begin position="638"/>
        <end position="672"/>
    </location>
</feature>
<dbReference type="InterPro" id="IPR034027">
    <property type="entry name" value="Reprolysin_adamalysin"/>
</dbReference>
<evidence type="ECO:0000256" key="6">
    <source>
        <dbReference type="ARBA" id="ARBA00023157"/>
    </source>
</evidence>
<feature type="signal peptide" evidence="12">
    <location>
        <begin position="1"/>
        <end position="19"/>
    </location>
</feature>
<evidence type="ECO:0000256" key="1">
    <source>
        <dbReference type="ARBA" id="ARBA00004479"/>
    </source>
</evidence>
<evidence type="ECO:0000256" key="11">
    <source>
        <dbReference type="SAM" id="Phobius"/>
    </source>
</evidence>
<keyword evidence="4 11" id="KW-1133">Transmembrane helix</keyword>
<evidence type="ECO:0000256" key="4">
    <source>
        <dbReference type="ARBA" id="ARBA00022989"/>
    </source>
</evidence>
<dbReference type="Pfam" id="PF00200">
    <property type="entry name" value="Disintegrin"/>
    <property type="match status" value="1"/>
</dbReference>
<feature type="domain" description="Peptidase M12B" evidence="15">
    <location>
        <begin position="216"/>
        <end position="409"/>
    </location>
</feature>
<dbReference type="PANTHER" id="PTHR11905:SF122">
    <property type="entry name" value="DISINTEGRIN AND METALLOPROTEINASE DOMAIN-CONTAINING PROTEIN 9"/>
    <property type="match status" value="1"/>
</dbReference>
<evidence type="ECO:0000256" key="10">
    <source>
        <dbReference type="SAM" id="MobiDB-lite"/>
    </source>
</evidence>
<evidence type="ECO:0000256" key="8">
    <source>
        <dbReference type="PROSITE-ProRule" id="PRU00076"/>
    </source>
</evidence>
<dbReference type="PRINTS" id="PR00289">
    <property type="entry name" value="DISINTEGRIN"/>
</dbReference>
<keyword evidence="16" id="KW-1185">Reference proteome</keyword>
<sequence length="808" mass="87949">MSDFLLLVIFPVMLVLAEGALPEHKSSATAYEIVIPHYLTDQKKQRLTSTDGATQEHREDNVSYSIQIAGRPHILKLKRNKKLISKGFTTYLHRKDGTLNSSKSKTQVNCYYQGFVEGVENSVVALSLCRGLRGVIQVGELQYGIEPLVASFLKEHLLFQLPYLHGKQSACGVFSPDLFHQGNLSAGSTHNMNGFLANQRKMAFRRYKREVLPVTSFVELCIVVDNNRYREKRLNQSLVTQDVLELVNAVDLMFQPLNIKIALIGLVIWSDSNPIEVMDGSAGDVLGRFSAWRGKEKGLKRSDITHLIIGRGSFENGMIGMAYIGTVCSPTLGTSISTVNTAAAVSHASLVAHELGHNLGINHDDTRCNSVYYIMNSIIRGAKNFSSCSADDFESLIMNGQGQCLRNPPNPSDVISEPVCGNKVVESDEECDCGSMKECQNPCCNAATCTLTPGSQCAQGLCCEKCKFKGSGTECRAKSTECDLAEYCNGSYALCPIDVYVMNGYLCDSKQAHCFNGICQTYNSQCQALFGEGARKAIDQCFKEGNIRGDTVGNCGLSGGKYRKCAVVDTLCGKLHCENVKNSLNAIVTTFISNGMKCTSVDFNLGTDVPDPGLVQQGSPCAEGKACVDNRCVNATALGYSCNVAQKCNNRGICNNNGNCHCDPGWAPPSCDRSGCGGSVDSGPTCIDTSLRDGLLIFFLLVLPLLIVLIVCFVKRDALRKRFCRRKKYRSEPVQPRVQNNQAVRSSASTGQGEAFNPGMFTVSYFPTPRNNGPSGTSALPQRPPQPSGFPLKPPIPPYPAWLPQRAV</sequence>
<proteinExistence type="predicted"/>
<dbReference type="AlphaFoldDB" id="A0A6P7YCK1"/>
<evidence type="ECO:0000256" key="3">
    <source>
        <dbReference type="ARBA" id="ARBA00022692"/>
    </source>
</evidence>
<feature type="binding site" evidence="9">
    <location>
        <position position="357"/>
    </location>
    <ligand>
        <name>Zn(2+)</name>
        <dbReference type="ChEBI" id="CHEBI:29105"/>
        <note>catalytic</note>
    </ligand>
</feature>
<dbReference type="GO" id="GO:0006508">
    <property type="term" value="P:proteolysis"/>
    <property type="evidence" value="ECO:0007669"/>
    <property type="project" value="InterPro"/>
</dbReference>
<keyword evidence="3 11" id="KW-0812">Transmembrane</keyword>
<keyword evidence="6 8" id="KW-1015">Disulfide bond</keyword>
<dbReference type="PROSITE" id="PS00427">
    <property type="entry name" value="DISINTEGRIN_1"/>
    <property type="match status" value="1"/>
</dbReference>
<comment type="caution">
    <text evidence="8">Lacks conserved residue(s) required for the propagation of feature annotation.</text>
</comment>
<dbReference type="InterPro" id="IPR036436">
    <property type="entry name" value="Disintegrin_dom_sf"/>
</dbReference>
<dbReference type="GO" id="GO:0004222">
    <property type="term" value="F:metalloendopeptidase activity"/>
    <property type="evidence" value="ECO:0007669"/>
    <property type="project" value="InterPro"/>
</dbReference>
<evidence type="ECO:0000256" key="2">
    <source>
        <dbReference type="ARBA" id="ARBA00022536"/>
    </source>
</evidence>
<feature type="binding site" evidence="9">
    <location>
        <position position="353"/>
    </location>
    <ligand>
        <name>Zn(2+)</name>
        <dbReference type="ChEBI" id="CHEBI:29105"/>
        <note>catalytic</note>
    </ligand>
</feature>
<keyword evidence="9" id="KW-0862">Zinc</keyword>
<protein>
    <submittedName>
        <fullName evidence="17">Disintegrin and metalloproteinase domain-containing protein 9-like</fullName>
    </submittedName>
</protein>
<dbReference type="Pfam" id="PF01421">
    <property type="entry name" value="Reprolysin"/>
    <property type="match status" value="1"/>
</dbReference>
<dbReference type="GO" id="GO:0005886">
    <property type="term" value="C:plasma membrane"/>
    <property type="evidence" value="ECO:0007669"/>
    <property type="project" value="UniProtKB-ARBA"/>
</dbReference>
<dbReference type="InterPro" id="IPR024079">
    <property type="entry name" value="MetalloPept_cat_dom_sf"/>
</dbReference>
<dbReference type="FunFam" id="4.10.70.10:FF:000001">
    <property type="entry name" value="Disintegrin and metalloproteinase domain-containing protein 22"/>
    <property type="match status" value="1"/>
</dbReference>
<dbReference type="Pfam" id="PF08516">
    <property type="entry name" value="ADAM_CR"/>
    <property type="match status" value="1"/>
</dbReference>
<dbReference type="SUPFAM" id="SSF57552">
    <property type="entry name" value="Blood coagulation inhibitor (disintegrin)"/>
    <property type="match status" value="1"/>
</dbReference>
<dbReference type="CDD" id="cd04269">
    <property type="entry name" value="ZnMc_adamalysin_II_like"/>
    <property type="match status" value="1"/>
</dbReference>
<feature type="compositionally biased region" description="Polar residues" evidence="10">
    <location>
        <begin position="737"/>
        <end position="752"/>
    </location>
</feature>
<feature type="binding site" evidence="9">
    <location>
        <position position="363"/>
    </location>
    <ligand>
        <name>Zn(2+)</name>
        <dbReference type="ChEBI" id="CHEBI:29105"/>
        <note>catalytic</note>
    </ligand>
</feature>
<reference evidence="17" key="1">
    <citation type="submission" date="2025-08" db="UniProtKB">
        <authorList>
            <consortium name="RefSeq"/>
        </authorList>
    </citation>
    <scope>IDENTIFICATION</scope>
</reference>
<dbReference type="Pfam" id="PF01562">
    <property type="entry name" value="Pep_M12B_propep"/>
    <property type="match status" value="1"/>
</dbReference>
<feature type="compositionally biased region" description="Pro residues" evidence="10">
    <location>
        <begin position="782"/>
        <end position="801"/>
    </location>
</feature>
<dbReference type="OrthoDB" id="5951731at2759"/>
<evidence type="ECO:0000259" key="15">
    <source>
        <dbReference type="PROSITE" id="PS50215"/>
    </source>
</evidence>
<dbReference type="InterPro" id="IPR013111">
    <property type="entry name" value="EGF_extracell"/>
</dbReference>
<dbReference type="InterPro" id="IPR001762">
    <property type="entry name" value="Disintegrin_dom"/>
</dbReference>
<comment type="subcellular location">
    <subcellularLocation>
        <location evidence="1">Membrane</location>
        <topology evidence="1">Single-pass type I membrane protein</topology>
    </subcellularLocation>
</comment>
<dbReference type="KEGG" id="muo:115471025"/>
<evidence type="ECO:0000259" key="13">
    <source>
        <dbReference type="PROSITE" id="PS50026"/>
    </source>
</evidence>
<dbReference type="PANTHER" id="PTHR11905">
    <property type="entry name" value="ADAM A DISINTEGRIN AND METALLOPROTEASE DOMAIN"/>
    <property type="match status" value="1"/>
</dbReference>
<feature type="domain" description="Disintegrin" evidence="14">
    <location>
        <begin position="417"/>
        <end position="503"/>
    </location>
</feature>
<dbReference type="InterPro" id="IPR000742">
    <property type="entry name" value="EGF"/>
</dbReference>
<dbReference type="GO" id="GO:0046872">
    <property type="term" value="F:metal ion binding"/>
    <property type="evidence" value="ECO:0007669"/>
    <property type="project" value="UniProtKB-KW"/>
</dbReference>
<dbReference type="InterPro" id="IPR018358">
    <property type="entry name" value="Disintegrin_CS"/>
</dbReference>
<accession>A0A6P7YCK1</accession>
<dbReference type="PROSITE" id="PS50026">
    <property type="entry name" value="EGF_3"/>
    <property type="match status" value="1"/>
</dbReference>
<organism evidence="16 17">
    <name type="scientific">Microcaecilia unicolor</name>
    <dbReference type="NCBI Taxonomy" id="1415580"/>
    <lineage>
        <taxon>Eukaryota</taxon>
        <taxon>Metazoa</taxon>
        <taxon>Chordata</taxon>
        <taxon>Craniata</taxon>
        <taxon>Vertebrata</taxon>
        <taxon>Euteleostomi</taxon>
        <taxon>Amphibia</taxon>
        <taxon>Gymnophiona</taxon>
        <taxon>Siphonopidae</taxon>
        <taxon>Microcaecilia</taxon>
    </lineage>
</organism>
<feature type="region of interest" description="Disordered" evidence="10">
    <location>
        <begin position="734"/>
        <end position="808"/>
    </location>
</feature>
<keyword evidence="5 11" id="KW-0472">Membrane</keyword>
<evidence type="ECO:0000313" key="16">
    <source>
        <dbReference type="Proteomes" id="UP000515156"/>
    </source>
</evidence>
<evidence type="ECO:0000256" key="9">
    <source>
        <dbReference type="PROSITE-ProRule" id="PRU00276"/>
    </source>
</evidence>
<dbReference type="Gene3D" id="3.40.390.10">
    <property type="entry name" value="Collagenase (Catalytic Domain)"/>
    <property type="match status" value="1"/>
</dbReference>
<dbReference type="SMART" id="SM00050">
    <property type="entry name" value="DISIN"/>
    <property type="match status" value="1"/>
</dbReference>
<keyword evidence="12" id="KW-0732">Signal</keyword>
<feature type="active site" evidence="9">
    <location>
        <position position="354"/>
    </location>
</feature>